<dbReference type="STRING" id="5627.A0A1C7M7V4"/>
<dbReference type="PANTHER" id="PTHR21661">
    <property type="entry name" value="EPOXIDE HYDROLASE 1-RELATED"/>
    <property type="match status" value="1"/>
</dbReference>
<name>A0A1C7M7V4_GRIFR</name>
<dbReference type="GO" id="GO:0097176">
    <property type="term" value="P:epoxide metabolic process"/>
    <property type="evidence" value="ECO:0007669"/>
    <property type="project" value="TreeGrafter"/>
</dbReference>
<dbReference type="InterPro" id="IPR029058">
    <property type="entry name" value="AB_hydrolase_fold"/>
</dbReference>
<dbReference type="SUPFAM" id="SSF53474">
    <property type="entry name" value="alpha/beta-Hydrolases"/>
    <property type="match status" value="1"/>
</dbReference>
<gene>
    <name evidence="5" type="ORF">A0H81_08612</name>
</gene>
<protein>
    <submittedName>
        <fullName evidence="5">Putative epoxide hydrolase</fullName>
    </submittedName>
</protein>
<accession>A0A1C7M7V4</accession>
<dbReference type="EMBL" id="LUGG01000011">
    <property type="protein sequence ID" value="OBZ71114.1"/>
    <property type="molecule type" value="Genomic_DNA"/>
</dbReference>
<dbReference type="Gene3D" id="3.40.50.1820">
    <property type="entry name" value="alpha/beta hydrolase"/>
    <property type="match status" value="1"/>
</dbReference>
<evidence type="ECO:0000256" key="1">
    <source>
        <dbReference type="ARBA" id="ARBA00010088"/>
    </source>
</evidence>
<reference evidence="5 6" key="1">
    <citation type="submission" date="2016-03" db="EMBL/GenBank/DDBJ databases">
        <title>Whole genome sequencing of Grifola frondosa 9006-11.</title>
        <authorList>
            <person name="Min B."/>
            <person name="Park H."/>
            <person name="Kim J.-G."/>
            <person name="Cho H."/>
            <person name="Oh Y.-L."/>
            <person name="Kong W.-S."/>
            <person name="Choi I.-G."/>
        </authorList>
    </citation>
    <scope>NUCLEOTIDE SEQUENCE [LARGE SCALE GENOMIC DNA]</scope>
    <source>
        <strain evidence="5 6">9006-11</strain>
    </source>
</reference>
<keyword evidence="2" id="KW-0058">Aromatic hydrocarbons catabolism</keyword>
<keyword evidence="3 5" id="KW-0378">Hydrolase</keyword>
<dbReference type="InterPro" id="IPR010497">
    <property type="entry name" value="Epoxide_hydro_N"/>
</dbReference>
<dbReference type="Proteomes" id="UP000092993">
    <property type="component" value="Unassembled WGS sequence"/>
</dbReference>
<dbReference type="GO" id="GO:0004301">
    <property type="term" value="F:epoxide hydrolase activity"/>
    <property type="evidence" value="ECO:0007669"/>
    <property type="project" value="TreeGrafter"/>
</dbReference>
<keyword evidence="6" id="KW-1185">Reference proteome</keyword>
<dbReference type="InterPro" id="IPR000639">
    <property type="entry name" value="Epox_hydrolase-like"/>
</dbReference>
<dbReference type="OMA" id="WVKQKYH"/>
<evidence type="ECO:0000313" key="6">
    <source>
        <dbReference type="Proteomes" id="UP000092993"/>
    </source>
</evidence>
<evidence type="ECO:0000313" key="5">
    <source>
        <dbReference type="EMBL" id="OBZ71114.1"/>
    </source>
</evidence>
<feature type="domain" description="Epoxide hydrolase N-terminal" evidence="4">
    <location>
        <begin position="7"/>
        <end position="116"/>
    </location>
</feature>
<comment type="caution">
    <text evidence="5">The sequence shown here is derived from an EMBL/GenBank/DDBJ whole genome shotgun (WGS) entry which is preliminary data.</text>
</comment>
<dbReference type="OrthoDB" id="7130006at2759"/>
<dbReference type="AlphaFoldDB" id="A0A1C7M7V4"/>
<organism evidence="5 6">
    <name type="scientific">Grifola frondosa</name>
    <name type="common">Maitake</name>
    <name type="synonym">Polyporus frondosus</name>
    <dbReference type="NCBI Taxonomy" id="5627"/>
    <lineage>
        <taxon>Eukaryota</taxon>
        <taxon>Fungi</taxon>
        <taxon>Dikarya</taxon>
        <taxon>Basidiomycota</taxon>
        <taxon>Agaricomycotina</taxon>
        <taxon>Agaricomycetes</taxon>
        <taxon>Polyporales</taxon>
        <taxon>Grifolaceae</taxon>
        <taxon>Grifola</taxon>
    </lineage>
</organism>
<dbReference type="PANTHER" id="PTHR21661:SF35">
    <property type="entry name" value="EPOXIDE HYDROLASE"/>
    <property type="match status" value="1"/>
</dbReference>
<evidence type="ECO:0000259" key="4">
    <source>
        <dbReference type="Pfam" id="PF06441"/>
    </source>
</evidence>
<dbReference type="Pfam" id="PF06441">
    <property type="entry name" value="EHN"/>
    <property type="match status" value="1"/>
</dbReference>
<evidence type="ECO:0000256" key="2">
    <source>
        <dbReference type="ARBA" id="ARBA00022797"/>
    </source>
</evidence>
<sequence>MSDATEQPFKLSIPDSELDLLRRKLDLARLPDELDEAGWEYGVPLADIRRLLARWKDSFDWRKAEAAMNEFPQFTRNIEVDGFGTLNIHYIHQKSTVENAVPLLFVHGWPGHFLEVRKMLPLLTTVSPVHPSFHVVALSLPGYGFSEAPKKKGFAGDQYAEVANKLMLALGYREYVVQGGDWGSLIARTLAARYGGKSVKAWHTNFPLGHPPKFTSHPRLFLSHLFSPYSAAEQSGLARTLQFRAKGAAYFQEQSTQPQTIGYSLADSPIGLLGWIYEKLVQWTDSYPWEDDEVLEWVSIYWFSRAGPTASVRIYFETTQGAKFYWGLILPGVPSRAGFPSSPKSISLFPEHGHAHSAMSCSSRNTRVGDTLQRMRFPMNSSGLFAKCLLRADPRMVLCKVRAVMRERRIVDNVLFDLWEFVLMQKIRSDSCSNNGLLVDWRTGGPVIA</sequence>
<dbReference type="PRINTS" id="PR00412">
    <property type="entry name" value="EPOXHYDRLASE"/>
</dbReference>
<proteinExistence type="inferred from homology"/>
<comment type="similarity">
    <text evidence="1">Belongs to the peptidase S33 family.</text>
</comment>
<evidence type="ECO:0000256" key="3">
    <source>
        <dbReference type="ARBA" id="ARBA00022801"/>
    </source>
</evidence>